<keyword evidence="3" id="KW-1185">Reference proteome</keyword>
<organism evidence="2 3">
    <name type="scientific">Lacinutrix neustonica</name>
    <dbReference type="NCBI Taxonomy" id="2980107"/>
    <lineage>
        <taxon>Bacteria</taxon>
        <taxon>Pseudomonadati</taxon>
        <taxon>Bacteroidota</taxon>
        <taxon>Flavobacteriia</taxon>
        <taxon>Flavobacteriales</taxon>
        <taxon>Flavobacteriaceae</taxon>
        <taxon>Lacinutrix</taxon>
    </lineage>
</organism>
<evidence type="ECO:0000313" key="3">
    <source>
        <dbReference type="Proteomes" id="UP001164705"/>
    </source>
</evidence>
<protein>
    <submittedName>
        <fullName evidence="2">Uncharacterized protein</fullName>
    </submittedName>
</protein>
<evidence type="ECO:0000256" key="1">
    <source>
        <dbReference type="SAM" id="Phobius"/>
    </source>
</evidence>
<keyword evidence="1" id="KW-0472">Membrane</keyword>
<feature type="transmembrane region" description="Helical" evidence="1">
    <location>
        <begin position="6"/>
        <end position="22"/>
    </location>
</feature>
<name>A0A9E8SG83_9FLAO</name>
<dbReference type="EMBL" id="CP113088">
    <property type="protein sequence ID" value="WAC01475.1"/>
    <property type="molecule type" value="Genomic_DNA"/>
</dbReference>
<gene>
    <name evidence="2" type="ORF">N7U66_15885</name>
</gene>
<accession>A0A9E8SG83</accession>
<keyword evidence="1" id="KW-1133">Transmembrane helix</keyword>
<keyword evidence="1" id="KW-0812">Transmembrane</keyword>
<dbReference type="Proteomes" id="UP001164705">
    <property type="component" value="Chromosome"/>
</dbReference>
<feature type="transmembrane region" description="Helical" evidence="1">
    <location>
        <begin position="29"/>
        <end position="47"/>
    </location>
</feature>
<proteinExistence type="predicted"/>
<evidence type="ECO:0000313" key="2">
    <source>
        <dbReference type="EMBL" id="WAC01475.1"/>
    </source>
</evidence>
<dbReference type="AlphaFoldDB" id="A0A9E8SG83"/>
<dbReference type="KEGG" id="lnu:N7U66_15885"/>
<dbReference type="RefSeq" id="WP_267676088.1">
    <property type="nucleotide sequence ID" value="NZ_CP113088.1"/>
</dbReference>
<reference evidence="2" key="1">
    <citation type="submission" date="2022-11" db="EMBL/GenBank/DDBJ databases">
        <title>Lacinutrix neustonica HL-RS19T sp. nov., isolated from the surface microlayer sample of brackish Lake Shihwa.</title>
        <authorList>
            <person name="Choi J.Y."/>
            <person name="Hwang C.Y."/>
        </authorList>
    </citation>
    <scope>NUCLEOTIDE SEQUENCE</scope>
    <source>
        <strain evidence="2">HL-RS19</strain>
    </source>
</reference>
<sequence>MNKIRIIGLLILAVGVVFHLTLKTEATDFFTGLSIGVGIGLLITGRITKPSL</sequence>